<proteinExistence type="predicted"/>
<sequence>MKQIRQGATAHGHPGSLHSLRQPMQGQRVCALGGHHVGDEVGTVLASVHHLGRHRRSHHPLAAGARQCFLYVHLRQQAHGRCNRRGHPAPPPVDPRLHGTQRQPLLLGELLLRLPAVLELLGDADHCGLSTGFVMSPGVTHFAPLHKVPQHVLRRTDTADAQAQRVPIGVFEVVERSARGVLSCLFIPMLVLLFTPLLRPLTLSRLLLTYDLPVLPLALFWDGLISALRAHRPDELRDMTESFAQAEYTW</sequence>
<dbReference type="Proteomes" id="UP000032702">
    <property type="component" value="Unassembled WGS sequence"/>
</dbReference>
<keyword evidence="1" id="KW-1133">Transmembrane helix</keyword>
<dbReference type="AlphaFoldDB" id="Q08T75"/>
<evidence type="ECO:0000313" key="2">
    <source>
        <dbReference type="EMBL" id="EAU63679.1"/>
    </source>
</evidence>
<reference evidence="2 3" key="1">
    <citation type="submission" date="2006-04" db="EMBL/GenBank/DDBJ databases">
        <authorList>
            <person name="Nierman W.C."/>
        </authorList>
    </citation>
    <scope>NUCLEOTIDE SEQUENCE [LARGE SCALE GENOMIC DNA]</scope>
    <source>
        <strain evidence="2 3">DW4/3-1</strain>
    </source>
</reference>
<keyword evidence="1" id="KW-0472">Membrane</keyword>
<evidence type="ECO:0000256" key="1">
    <source>
        <dbReference type="SAM" id="Phobius"/>
    </source>
</evidence>
<comment type="caution">
    <text evidence="2">The sequence shown here is derived from an EMBL/GenBank/DDBJ whole genome shotgun (WGS) entry which is preliminary data.</text>
</comment>
<name>Q08T75_STIAD</name>
<dbReference type="EMBL" id="AAMD01000151">
    <property type="protein sequence ID" value="EAU63679.1"/>
    <property type="molecule type" value="Genomic_DNA"/>
</dbReference>
<organism evidence="2 3">
    <name type="scientific">Stigmatella aurantiaca (strain DW4/3-1)</name>
    <dbReference type="NCBI Taxonomy" id="378806"/>
    <lineage>
        <taxon>Bacteria</taxon>
        <taxon>Pseudomonadati</taxon>
        <taxon>Myxococcota</taxon>
        <taxon>Myxococcia</taxon>
        <taxon>Myxococcales</taxon>
        <taxon>Cystobacterineae</taxon>
        <taxon>Archangiaceae</taxon>
        <taxon>Stigmatella</taxon>
    </lineage>
</organism>
<keyword evidence="1" id="KW-0812">Transmembrane</keyword>
<gene>
    <name evidence="2" type="ORF">STIAU_6251</name>
</gene>
<feature type="transmembrane region" description="Helical" evidence="1">
    <location>
        <begin position="180"/>
        <end position="198"/>
    </location>
</feature>
<protein>
    <submittedName>
        <fullName evidence="2">Uncharacterized protein</fullName>
    </submittedName>
</protein>
<evidence type="ECO:0000313" key="3">
    <source>
        <dbReference type="Proteomes" id="UP000032702"/>
    </source>
</evidence>
<accession>Q08T75</accession>